<feature type="compositionally biased region" description="Basic residues" evidence="2">
    <location>
        <begin position="657"/>
        <end position="666"/>
    </location>
</feature>
<sequence length="666" mass="73894">WMALSEQEVRLFGKTFPREWTAQFQLRAVYALLKAETQHFERERSVVLELHPPESRSRAELCSPLLNELPAALLEKPKTASEPIRFRPVLLEHILPAQLPKEDSDWRCSQSRCWCESGANGAKLHCNWDSSTHTELKGSLGNLAAVPSKVTLGKQWGEKHLDLSRDEQPLRLTGKVGDQEDDIFSPEVCRQRSIELLRLLAAGWQIRLGDLLSTEPHPWSRDPVSSGQGDNNNNNHNHHNNNSTRQGADAANSGQGSAAAQFARARMAARNASATHAAARPYVDQFPPARGQRLPTDYPSCDRSGARNGTREEDGRSSSNYNNHNNHNSNLNNNHNNNNENLANKRYKTRVCHFWRTNRCTAGSGCFDAHSLAPFCFQHRLGKCRFQQGCKNIHFDEVDYKISLRGLFVCPSAVKLEWNSLEQEDFCQWCEEYLPPDSRVFACFKDCECGYAVCPQCATQDGIRDRRPGISTVQQVPRAAASSSSANSQRLSPAKVEEIRRYILGCGGSALSCSVAGAFGVKSAVLAEHFDFDPSAGNCMIHVSQMDRPQQRQQQQQQQQQEAASAWPGRTCASSSSSSSSLWAGAVGRGGTSSAASSSPYNKNKNNSNNSKSNNKNNNDNSNNRGQKRPASPSPAADRAIAQDGGQAGREEEERRMRKRKERFGT</sequence>
<dbReference type="EMBL" id="CAJNNV010031285">
    <property type="protein sequence ID" value="CAE8635449.1"/>
    <property type="molecule type" value="Genomic_DNA"/>
</dbReference>
<feature type="region of interest" description="Disordered" evidence="2">
    <location>
        <begin position="276"/>
        <end position="340"/>
    </location>
</feature>
<dbReference type="AlphaFoldDB" id="A0A813HC04"/>
<dbReference type="PROSITE" id="PS50103">
    <property type="entry name" value="ZF_C3H1"/>
    <property type="match status" value="1"/>
</dbReference>
<accession>A0A813HC04</accession>
<organism evidence="4 5">
    <name type="scientific">Polarella glacialis</name>
    <name type="common">Dinoflagellate</name>
    <dbReference type="NCBI Taxonomy" id="89957"/>
    <lineage>
        <taxon>Eukaryota</taxon>
        <taxon>Sar</taxon>
        <taxon>Alveolata</taxon>
        <taxon>Dinophyceae</taxon>
        <taxon>Suessiales</taxon>
        <taxon>Suessiaceae</taxon>
        <taxon>Polarella</taxon>
    </lineage>
</organism>
<keyword evidence="5" id="KW-1185">Reference proteome</keyword>
<evidence type="ECO:0000259" key="3">
    <source>
        <dbReference type="PROSITE" id="PS50103"/>
    </source>
</evidence>
<comment type="caution">
    <text evidence="4">The sequence shown here is derived from an EMBL/GenBank/DDBJ whole genome shotgun (WGS) entry which is preliminary data.</text>
</comment>
<feature type="zinc finger region" description="C3H1-type" evidence="1">
    <location>
        <begin position="346"/>
        <end position="373"/>
    </location>
</feature>
<feature type="compositionally biased region" description="Low complexity" evidence="2">
    <location>
        <begin position="317"/>
        <end position="340"/>
    </location>
</feature>
<evidence type="ECO:0000256" key="1">
    <source>
        <dbReference type="PROSITE-ProRule" id="PRU00723"/>
    </source>
</evidence>
<feature type="domain" description="C3H1-type" evidence="3">
    <location>
        <begin position="346"/>
        <end position="373"/>
    </location>
</feature>
<name>A0A813HC04_POLGL</name>
<feature type="compositionally biased region" description="Low complexity" evidence="2">
    <location>
        <begin position="231"/>
        <end position="264"/>
    </location>
</feature>
<evidence type="ECO:0000313" key="5">
    <source>
        <dbReference type="Proteomes" id="UP000654075"/>
    </source>
</evidence>
<proteinExistence type="predicted"/>
<keyword evidence="1" id="KW-0479">Metal-binding</keyword>
<feature type="compositionally biased region" description="Low complexity" evidence="2">
    <location>
        <begin position="551"/>
        <end position="561"/>
    </location>
</feature>
<dbReference type="PANTHER" id="PTHR23353">
    <property type="entry name" value="RAB-GAP/TBC-RELATED"/>
    <property type="match status" value="1"/>
</dbReference>
<dbReference type="PANTHER" id="PTHR23353:SF23">
    <property type="entry name" value="PROTEIN HAIRLESS"/>
    <property type="match status" value="1"/>
</dbReference>
<feature type="compositionally biased region" description="Low complexity" evidence="2">
    <location>
        <begin position="593"/>
        <end position="637"/>
    </location>
</feature>
<keyword evidence="1" id="KW-0863">Zinc-finger</keyword>
<evidence type="ECO:0000256" key="2">
    <source>
        <dbReference type="SAM" id="MobiDB-lite"/>
    </source>
</evidence>
<protein>
    <recommendedName>
        <fullName evidence="3">C3H1-type domain-containing protein</fullName>
    </recommendedName>
</protein>
<dbReference type="InterPro" id="IPR053019">
    <property type="entry name" value="GATA_zinc_finger"/>
</dbReference>
<keyword evidence="1" id="KW-0862">Zinc</keyword>
<gene>
    <name evidence="4" type="ORF">PGLA1383_LOCUS51043</name>
</gene>
<dbReference type="InterPro" id="IPR000571">
    <property type="entry name" value="Znf_CCCH"/>
</dbReference>
<feature type="non-terminal residue" evidence="4">
    <location>
        <position position="666"/>
    </location>
</feature>
<feature type="region of interest" description="Disordered" evidence="2">
    <location>
        <begin position="217"/>
        <end position="264"/>
    </location>
</feature>
<evidence type="ECO:0000313" key="4">
    <source>
        <dbReference type="EMBL" id="CAE8635449.1"/>
    </source>
</evidence>
<reference evidence="4" key="1">
    <citation type="submission" date="2021-02" db="EMBL/GenBank/DDBJ databases">
        <authorList>
            <person name="Dougan E. K."/>
            <person name="Rhodes N."/>
            <person name="Thang M."/>
            <person name="Chan C."/>
        </authorList>
    </citation>
    <scope>NUCLEOTIDE SEQUENCE</scope>
</reference>
<feature type="region of interest" description="Disordered" evidence="2">
    <location>
        <begin position="545"/>
        <end position="666"/>
    </location>
</feature>
<dbReference type="GO" id="GO:0008270">
    <property type="term" value="F:zinc ion binding"/>
    <property type="evidence" value="ECO:0007669"/>
    <property type="project" value="UniProtKB-KW"/>
</dbReference>
<dbReference type="Proteomes" id="UP000654075">
    <property type="component" value="Unassembled WGS sequence"/>
</dbReference>